<proteinExistence type="predicted"/>
<gene>
    <name evidence="2" type="ORF">D3H65_22400</name>
</gene>
<dbReference type="AlphaFoldDB" id="A0A3B7MU27"/>
<evidence type="ECO:0008006" key="4">
    <source>
        <dbReference type="Google" id="ProtNLM"/>
    </source>
</evidence>
<evidence type="ECO:0000256" key="1">
    <source>
        <dbReference type="SAM" id="SignalP"/>
    </source>
</evidence>
<protein>
    <recommendedName>
        <fullName evidence="4">Carboxypeptidase-like regulatory domain-containing protein</fullName>
    </recommendedName>
</protein>
<dbReference type="InterPro" id="IPR008969">
    <property type="entry name" value="CarboxyPept-like_regulatory"/>
</dbReference>
<organism evidence="2 3">
    <name type="scientific">Paraflavitalea soli</name>
    <dbReference type="NCBI Taxonomy" id="2315862"/>
    <lineage>
        <taxon>Bacteria</taxon>
        <taxon>Pseudomonadati</taxon>
        <taxon>Bacteroidota</taxon>
        <taxon>Chitinophagia</taxon>
        <taxon>Chitinophagales</taxon>
        <taxon>Chitinophagaceae</taxon>
        <taxon>Paraflavitalea</taxon>
    </lineage>
</organism>
<accession>A0A3B7MU27</accession>
<dbReference type="RefSeq" id="WP_119052457.1">
    <property type="nucleotide sequence ID" value="NZ_CP032157.1"/>
</dbReference>
<evidence type="ECO:0000313" key="2">
    <source>
        <dbReference type="EMBL" id="AXY76580.1"/>
    </source>
</evidence>
<reference evidence="2 3" key="1">
    <citation type="submission" date="2018-09" db="EMBL/GenBank/DDBJ databases">
        <title>Genome sequencing of strain 6GH32-13.</title>
        <authorList>
            <person name="Weon H.-Y."/>
            <person name="Heo J."/>
            <person name="Kwon S.-W."/>
        </authorList>
    </citation>
    <scope>NUCLEOTIDE SEQUENCE [LARGE SCALE GENOMIC DNA]</scope>
    <source>
        <strain evidence="2 3">5GH32-13</strain>
    </source>
</reference>
<dbReference type="Proteomes" id="UP000263900">
    <property type="component" value="Chromosome"/>
</dbReference>
<feature type="signal peptide" evidence="1">
    <location>
        <begin position="1"/>
        <end position="21"/>
    </location>
</feature>
<dbReference type="KEGG" id="pseg:D3H65_22400"/>
<name>A0A3B7MU27_9BACT</name>
<feature type="chain" id="PRO_5017588700" description="Carboxypeptidase-like regulatory domain-containing protein" evidence="1">
    <location>
        <begin position="22"/>
        <end position="255"/>
    </location>
</feature>
<sequence length="255" mass="29312">MLRTVLIILCLLLLTAATQTAIGQVRISGRVFDMSQSNPMQAVSVLSNSGTGTITDSLGRYTIVVPETDSIWFSYLGKPTPKYAVQNIRNIQLFEVALHVNVTELKQVMVKPRNYKMDSIQNRLDYAKAFNFQKPGIGISMNPPSSGTSPAGVGLDMDEFINIFRFRRNRNMIAFRERLEREEIDKYIDHRFSRALVIKLTKLKGPDLDTFMVRYRPPLFLVQNATEYEFQSYIKKSFEKFHKLQLIMGELKKED</sequence>
<dbReference type="EMBL" id="CP032157">
    <property type="protein sequence ID" value="AXY76580.1"/>
    <property type="molecule type" value="Genomic_DNA"/>
</dbReference>
<evidence type="ECO:0000313" key="3">
    <source>
        <dbReference type="Proteomes" id="UP000263900"/>
    </source>
</evidence>
<dbReference type="OrthoDB" id="714262at2"/>
<dbReference type="SUPFAM" id="SSF49464">
    <property type="entry name" value="Carboxypeptidase regulatory domain-like"/>
    <property type="match status" value="1"/>
</dbReference>
<keyword evidence="3" id="KW-1185">Reference proteome</keyword>
<keyword evidence="1" id="KW-0732">Signal</keyword>